<protein>
    <submittedName>
        <fullName evidence="4">Uncharacterized protein</fullName>
    </submittedName>
</protein>
<feature type="transmembrane region" description="Helical" evidence="2">
    <location>
        <begin position="331"/>
        <end position="350"/>
    </location>
</feature>
<dbReference type="Proteomes" id="UP000235786">
    <property type="component" value="Unassembled WGS sequence"/>
</dbReference>
<feature type="transmembrane region" description="Helical" evidence="2">
    <location>
        <begin position="356"/>
        <end position="379"/>
    </location>
</feature>
<evidence type="ECO:0000256" key="1">
    <source>
        <dbReference type="SAM" id="MobiDB-lite"/>
    </source>
</evidence>
<feature type="transmembrane region" description="Helical" evidence="2">
    <location>
        <begin position="245"/>
        <end position="269"/>
    </location>
</feature>
<feature type="signal peptide" evidence="3">
    <location>
        <begin position="1"/>
        <end position="23"/>
    </location>
</feature>
<proteinExistence type="predicted"/>
<accession>A0A2J6QRZ8</accession>
<name>A0A2J6QRZ8_HYAVF</name>
<evidence type="ECO:0000313" key="5">
    <source>
        <dbReference type="Proteomes" id="UP000235786"/>
    </source>
</evidence>
<gene>
    <name evidence="4" type="ORF">L207DRAFT_521253</name>
</gene>
<dbReference type="PANTHER" id="PTHR42024">
    <property type="entry name" value="AMINO ACID PERMEASE_ SLC12A DOMAIN-CONTAINING PROTEIN"/>
    <property type="match status" value="1"/>
</dbReference>
<feature type="compositionally biased region" description="Low complexity" evidence="1">
    <location>
        <begin position="99"/>
        <end position="124"/>
    </location>
</feature>
<feature type="transmembrane region" description="Helical" evidence="2">
    <location>
        <begin position="143"/>
        <end position="163"/>
    </location>
</feature>
<feature type="chain" id="PRO_5014380159" evidence="3">
    <location>
        <begin position="24"/>
        <end position="408"/>
    </location>
</feature>
<sequence length="408" mass="45850">MTQRPALTSLNFLASTFLNIATAQTLKATSFNSQNAIIHIPNAALVLMGATHEHTPASGLRDEEIPPPTHTSRPHTASPPNTTDETPSSREKQHVHRPSSSTQNSRSTTTSSFSLSAQKISPTSPSSPAPPLSFSPWDKKPSIIVCTLGLLFFDLALPCLIYYTLYAYTSLNIEINLGISCASLGLGEMLELPLRGYRLFKYPEIYAPLGQRRKWGFDFLFWWYLVATVIGIVPYVMSTSLDEPILWLFLFTPGFLAVFASATAAVSLVPFRLPFRVSSDGKGERCKPFTYYVIEDFVAVDADQRRGYREELRERWNASPVFRRLLWEVNLWWAVGGGVYTGGLAGITWGCDFNTAYGLSFGVLFIWIGVWAAVTWWWVRRKLRIEREWFSSRTVPIEGNLEKEADIV</sequence>
<keyword evidence="2" id="KW-1133">Transmembrane helix</keyword>
<keyword evidence="5" id="KW-1185">Reference proteome</keyword>
<organism evidence="4 5">
    <name type="scientific">Hyaloscypha variabilis (strain UAMH 11265 / GT02V1 / F)</name>
    <name type="common">Meliniomyces variabilis</name>
    <dbReference type="NCBI Taxonomy" id="1149755"/>
    <lineage>
        <taxon>Eukaryota</taxon>
        <taxon>Fungi</taxon>
        <taxon>Dikarya</taxon>
        <taxon>Ascomycota</taxon>
        <taxon>Pezizomycotina</taxon>
        <taxon>Leotiomycetes</taxon>
        <taxon>Helotiales</taxon>
        <taxon>Hyaloscyphaceae</taxon>
        <taxon>Hyaloscypha</taxon>
        <taxon>Hyaloscypha variabilis</taxon>
    </lineage>
</organism>
<evidence type="ECO:0000256" key="2">
    <source>
        <dbReference type="SAM" id="Phobius"/>
    </source>
</evidence>
<feature type="transmembrane region" description="Helical" evidence="2">
    <location>
        <begin position="215"/>
        <end position="233"/>
    </location>
</feature>
<reference evidence="4 5" key="1">
    <citation type="submission" date="2016-04" db="EMBL/GenBank/DDBJ databases">
        <title>A degradative enzymes factory behind the ericoid mycorrhizal symbiosis.</title>
        <authorList>
            <consortium name="DOE Joint Genome Institute"/>
            <person name="Martino E."/>
            <person name="Morin E."/>
            <person name="Grelet G."/>
            <person name="Kuo A."/>
            <person name="Kohler A."/>
            <person name="Daghino S."/>
            <person name="Barry K."/>
            <person name="Choi C."/>
            <person name="Cichocki N."/>
            <person name="Clum A."/>
            <person name="Copeland A."/>
            <person name="Hainaut M."/>
            <person name="Haridas S."/>
            <person name="Labutti K."/>
            <person name="Lindquist E."/>
            <person name="Lipzen A."/>
            <person name="Khouja H.-R."/>
            <person name="Murat C."/>
            <person name="Ohm R."/>
            <person name="Olson A."/>
            <person name="Spatafora J."/>
            <person name="Veneault-Fourrey C."/>
            <person name="Henrissat B."/>
            <person name="Grigoriev I."/>
            <person name="Martin F."/>
            <person name="Perotto S."/>
        </authorList>
    </citation>
    <scope>NUCLEOTIDE SEQUENCE [LARGE SCALE GENOMIC DNA]</scope>
    <source>
        <strain evidence="4 5">F</strain>
    </source>
</reference>
<dbReference type="AlphaFoldDB" id="A0A2J6QRZ8"/>
<feature type="region of interest" description="Disordered" evidence="1">
    <location>
        <begin position="55"/>
        <end position="133"/>
    </location>
</feature>
<dbReference type="EMBL" id="KZ613979">
    <property type="protein sequence ID" value="PMD29035.1"/>
    <property type="molecule type" value="Genomic_DNA"/>
</dbReference>
<dbReference type="PANTHER" id="PTHR42024:SF1">
    <property type="entry name" value="AMINO ACID PERMEASE_ SLC12A DOMAIN-CONTAINING PROTEIN"/>
    <property type="match status" value="1"/>
</dbReference>
<evidence type="ECO:0000313" key="4">
    <source>
        <dbReference type="EMBL" id="PMD29035.1"/>
    </source>
</evidence>
<feature type="compositionally biased region" description="Polar residues" evidence="1">
    <location>
        <begin position="70"/>
        <end position="86"/>
    </location>
</feature>
<evidence type="ECO:0000256" key="3">
    <source>
        <dbReference type="SAM" id="SignalP"/>
    </source>
</evidence>
<keyword evidence="3" id="KW-0732">Signal</keyword>
<feature type="compositionally biased region" description="Basic and acidic residues" evidence="1">
    <location>
        <begin position="55"/>
        <end position="64"/>
    </location>
</feature>
<keyword evidence="2" id="KW-0472">Membrane</keyword>
<dbReference type="STRING" id="1149755.A0A2J6QRZ8"/>
<keyword evidence="2" id="KW-0812">Transmembrane</keyword>
<dbReference type="OrthoDB" id="4838853at2759"/>